<name>A0A9P0GN52_PHACE</name>
<dbReference type="GO" id="GO:0008061">
    <property type="term" value="F:chitin binding"/>
    <property type="evidence" value="ECO:0007669"/>
    <property type="project" value="InterPro"/>
</dbReference>
<dbReference type="AlphaFoldDB" id="A0A9P0GN52"/>
<keyword evidence="1" id="KW-0732">Signal</keyword>
<accession>A0A9P0GN52</accession>
<protein>
    <recommendedName>
        <fullName evidence="2">Chitin-binding type-2 domain-containing protein</fullName>
    </recommendedName>
</protein>
<dbReference type="SMART" id="SM00494">
    <property type="entry name" value="ChtBD2"/>
    <property type="match status" value="1"/>
</dbReference>
<evidence type="ECO:0000259" key="2">
    <source>
        <dbReference type="PROSITE" id="PS50940"/>
    </source>
</evidence>
<evidence type="ECO:0000256" key="1">
    <source>
        <dbReference type="SAM" id="SignalP"/>
    </source>
</evidence>
<keyword evidence="4" id="KW-1185">Reference proteome</keyword>
<feature type="signal peptide" evidence="1">
    <location>
        <begin position="1"/>
        <end position="24"/>
    </location>
</feature>
<dbReference type="Proteomes" id="UP001153737">
    <property type="component" value="Chromosome 3"/>
</dbReference>
<feature type="domain" description="Chitin-binding type-2" evidence="2">
    <location>
        <begin position="100"/>
        <end position="160"/>
    </location>
</feature>
<dbReference type="GO" id="GO:0005576">
    <property type="term" value="C:extracellular region"/>
    <property type="evidence" value="ECO:0007669"/>
    <property type="project" value="InterPro"/>
</dbReference>
<sequence length="170" mass="18967">MINFWKKAPQILLCFSIILQVSKTAHLNRRQRNSMENVRNPIRKVDIMVTIKSHGQNVFQNRMELTSLPTLPECTTSLPDCITTPSPTPTCSSDSTTPESFTCTKPGTFPNPESCSDFYVCHQNGGKGGLERVKLSCPSGLAFDRERSECTKRAAAECLSNDDVIVRRIK</sequence>
<reference evidence="3" key="1">
    <citation type="submission" date="2022-01" db="EMBL/GenBank/DDBJ databases">
        <authorList>
            <person name="King R."/>
        </authorList>
    </citation>
    <scope>NUCLEOTIDE SEQUENCE</scope>
</reference>
<dbReference type="InterPro" id="IPR036508">
    <property type="entry name" value="Chitin-bd_dom_sf"/>
</dbReference>
<feature type="chain" id="PRO_5040110363" description="Chitin-binding type-2 domain-containing protein" evidence="1">
    <location>
        <begin position="25"/>
        <end position="170"/>
    </location>
</feature>
<gene>
    <name evidence="3" type="ORF">PHAECO_LOCUS7369</name>
</gene>
<dbReference type="OrthoDB" id="6736091at2759"/>
<dbReference type="InterPro" id="IPR002557">
    <property type="entry name" value="Chitin-bd_dom"/>
</dbReference>
<organism evidence="3 4">
    <name type="scientific">Phaedon cochleariae</name>
    <name type="common">Mustard beetle</name>
    <dbReference type="NCBI Taxonomy" id="80249"/>
    <lineage>
        <taxon>Eukaryota</taxon>
        <taxon>Metazoa</taxon>
        <taxon>Ecdysozoa</taxon>
        <taxon>Arthropoda</taxon>
        <taxon>Hexapoda</taxon>
        <taxon>Insecta</taxon>
        <taxon>Pterygota</taxon>
        <taxon>Neoptera</taxon>
        <taxon>Endopterygota</taxon>
        <taxon>Coleoptera</taxon>
        <taxon>Polyphaga</taxon>
        <taxon>Cucujiformia</taxon>
        <taxon>Chrysomeloidea</taxon>
        <taxon>Chrysomelidae</taxon>
        <taxon>Chrysomelinae</taxon>
        <taxon>Chrysomelini</taxon>
        <taxon>Phaedon</taxon>
    </lineage>
</organism>
<dbReference type="EMBL" id="OU896709">
    <property type="protein sequence ID" value="CAH1160215.1"/>
    <property type="molecule type" value="Genomic_DNA"/>
</dbReference>
<evidence type="ECO:0000313" key="3">
    <source>
        <dbReference type="EMBL" id="CAH1160215.1"/>
    </source>
</evidence>
<dbReference type="PROSITE" id="PS50940">
    <property type="entry name" value="CHIT_BIND_II"/>
    <property type="match status" value="1"/>
</dbReference>
<dbReference type="SUPFAM" id="SSF57625">
    <property type="entry name" value="Invertebrate chitin-binding proteins"/>
    <property type="match status" value="1"/>
</dbReference>
<dbReference type="Pfam" id="PF01607">
    <property type="entry name" value="CBM_14"/>
    <property type="match status" value="1"/>
</dbReference>
<reference evidence="3" key="2">
    <citation type="submission" date="2022-10" db="EMBL/GenBank/DDBJ databases">
        <authorList>
            <consortium name="ENA_rothamsted_submissions"/>
            <consortium name="culmorum"/>
            <person name="King R."/>
        </authorList>
    </citation>
    <scope>NUCLEOTIDE SEQUENCE</scope>
</reference>
<evidence type="ECO:0000313" key="4">
    <source>
        <dbReference type="Proteomes" id="UP001153737"/>
    </source>
</evidence>
<dbReference type="Gene3D" id="2.170.140.10">
    <property type="entry name" value="Chitin binding domain"/>
    <property type="match status" value="1"/>
</dbReference>
<proteinExistence type="predicted"/>